<dbReference type="EMBL" id="JAAXOT010000002">
    <property type="protein sequence ID" value="NKY55528.1"/>
    <property type="molecule type" value="Genomic_DNA"/>
</dbReference>
<comment type="caution">
    <text evidence="1">The sequence shown here is derived from an EMBL/GenBank/DDBJ whole genome shotgun (WGS) entry which is preliminary data.</text>
</comment>
<name>A0A846YED6_9NOCA</name>
<evidence type="ECO:0000313" key="2">
    <source>
        <dbReference type="Proteomes" id="UP000570678"/>
    </source>
</evidence>
<sequence length="56" mass="6205">MYYDAGTFAAEVVVSTMDASYHHGSGFMPGATQLMYRMMHWLRGAHAVPRAVAEAR</sequence>
<keyword evidence="2" id="KW-1185">Reference proteome</keyword>
<accession>A0A846YED6</accession>
<reference evidence="1 2" key="1">
    <citation type="submission" date="2020-04" db="EMBL/GenBank/DDBJ databases">
        <title>MicrobeNet Type strains.</title>
        <authorList>
            <person name="Nicholson A.C."/>
        </authorList>
    </citation>
    <scope>NUCLEOTIDE SEQUENCE [LARGE SCALE GENOMIC DNA]</scope>
    <source>
        <strain evidence="1 2">JCM 3332</strain>
    </source>
</reference>
<gene>
    <name evidence="1" type="ORF">HGA15_04995</name>
</gene>
<dbReference type="AlphaFoldDB" id="A0A846YED6"/>
<organism evidence="1 2">
    <name type="scientific">Nocardia flavorosea</name>
    <dbReference type="NCBI Taxonomy" id="53429"/>
    <lineage>
        <taxon>Bacteria</taxon>
        <taxon>Bacillati</taxon>
        <taxon>Actinomycetota</taxon>
        <taxon>Actinomycetes</taxon>
        <taxon>Mycobacteriales</taxon>
        <taxon>Nocardiaceae</taxon>
        <taxon>Nocardia</taxon>
    </lineage>
</organism>
<protein>
    <submittedName>
        <fullName evidence="1">Uncharacterized protein</fullName>
    </submittedName>
</protein>
<dbReference type="Proteomes" id="UP000570678">
    <property type="component" value="Unassembled WGS sequence"/>
</dbReference>
<proteinExistence type="predicted"/>
<evidence type="ECO:0000313" key="1">
    <source>
        <dbReference type="EMBL" id="NKY55528.1"/>
    </source>
</evidence>